<dbReference type="OMA" id="MWHIERR"/>
<dbReference type="EMBL" id="FUEG01000022">
    <property type="protein sequence ID" value="SJL14095.1"/>
    <property type="molecule type" value="Genomic_DNA"/>
</dbReference>
<gene>
    <name evidence="2" type="ORF">ARMOST_17550</name>
</gene>
<evidence type="ECO:0000313" key="3">
    <source>
        <dbReference type="Proteomes" id="UP000219338"/>
    </source>
</evidence>
<feature type="compositionally biased region" description="Polar residues" evidence="1">
    <location>
        <begin position="33"/>
        <end position="57"/>
    </location>
</feature>
<dbReference type="Proteomes" id="UP000219338">
    <property type="component" value="Unassembled WGS sequence"/>
</dbReference>
<dbReference type="OrthoDB" id="3147752at2759"/>
<dbReference type="AlphaFoldDB" id="A0A284RZA0"/>
<protein>
    <submittedName>
        <fullName evidence="2">Uncharacterized protein</fullName>
    </submittedName>
</protein>
<evidence type="ECO:0000256" key="1">
    <source>
        <dbReference type="SAM" id="MobiDB-lite"/>
    </source>
</evidence>
<proteinExistence type="predicted"/>
<feature type="compositionally biased region" description="Basic residues" evidence="1">
    <location>
        <begin position="10"/>
        <end position="20"/>
    </location>
</feature>
<reference evidence="3" key="1">
    <citation type="journal article" date="2017" name="Nat. Ecol. Evol.">
        <title>Genome expansion and lineage-specific genetic innovations in the forest pathogenic fungi Armillaria.</title>
        <authorList>
            <person name="Sipos G."/>
            <person name="Prasanna A.N."/>
            <person name="Walter M.C."/>
            <person name="O'Connor E."/>
            <person name="Balint B."/>
            <person name="Krizsan K."/>
            <person name="Kiss B."/>
            <person name="Hess J."/>
            <person name="Varga T."/>
            <person name="Slot J."/>
            <person name="Riley R."/>
            <person name="Boka B."/>
            <person name="Rigling D."/>
            <person name="Barry K."/>
            <person name="Lee J."/>
            <person name="Mihaltcheva S."/>
            <person name="LaButti K."/>
            <person name="Lipzen A."/>
            <person name="Waldron R."/>
            <person name="Moloney N.M."/>
            <person name="Sperisen C."/>
            <person name="Kredics L."/>
            <person name="Vagvoelgyi C."/>
            <person name="Patrignani A."/>
            <person name="Fitzpatrick D."/>
            <person name="Nagy I."/>
            <person name="Doyle S."/>
            <person name="Anderson J.B."/>
            <person name="Grigoriev I.V."/>
            <person name="Gueldener U."/>
            <person name="Muensterkoetter M."/>
            <person name="Nagy L.G."/>
        </authorList>
    </citation>
    <scope>NUCLEOTIDE SEQUENCE [LARGE SCALE GENOMIC DNA]</scope>
    <source>
        <strain evidence="3">C18/9</strain>
    </source>
</reference>
<feature type="region of interest" description="Disordered" evidence="1">
    <location>
        <begin position="1"/>
        <end position="63"/>
    </location>
</feature>
<accession>A0A284RZA0</accession>
<sequence length="442" mass="49767">MLGKAEALVKRQHQRFFRKKATGDTNAGRGRQPTVNSDQGHVFQSSHQAHTMNTVDPSSRRERGQRNYIDTAVRFPVAQGMMDIDTTLNNQKPSETMRNEEVKELRKELGLAEQKIVSLEEEMAARDKDLIRLHADLEREQAVRKDERRLLDIRTQELQDAHAYSMRSDTLSTDELVAKVESLNAEIYQVSAYMADSMTFGARVDFEAVRAEAVHWFGSYMIDLLCSTINEETRMQVVQVAMQAALVQSCADFISMWHIERRTDENLSRLYAKIQATNTQVVAGRWRAMTRSGSKYESLSDVKKEWIKTVVRKLAIVLIFAGWTGVGTNPPWEASTSFLIKRYGERIEEIVHLAMDLDRGMGEGIVSEDIVIFSVGGGSSFVPDTMENGDGEFTVLDSDHVLCTCELGLKVSRSVQKDGYSAILVKPKVVLCSTMSDIIPTV</sequence>
<organism evidence="2 3">
    <name type="scientific">Armillaria ostoyae</name>
    <name type="common">Armillaria root rot fungus</name>
    <dbReference type="NCBI Taxonomy" id="47428"/>
    <lineage>
        <taxon>Eukaryota</taxon>
        <taxon>Fungi</taxon>
        <taxon>Dikarya</taxon>
        <taxon>Basidiomycota</taxon>
        <taxon>Agaricomycotina</taxon>
        <taxon>Agaricomycetes</taxon>
        <taxon>Agaricomycetidae</taxon>
        <taxon>Agaricales</taxon>
        <taxon>Marasmiineae</taxon>
        <taxon>Physalacriaceae</taxon>
        <taxon>Armillaria</taxon>
    </lineage>
</organism>
<dbReference type="STRING" id="47428.A0A284RZA0"/>
<name>A0A284RZA0_ARMOS</name>
<keyword evidence="3" id="KW-1185">Reference proteome</keyword>
<evidence type="ECO:0000313" key="2">
    <source>
        <dbReference type="EMBL" id="SJL14095.1"/>
    </source>
</evidence>